<name>A0A4Q4LD32_9PSED</name>
<protein>
    <submittedName>
        <fullName evidence="1">Uncharacterized protein</fullName>
    </submittedName>
</protein>
<sequence length="61" mass="6643">MGASLLAKAVVQIAIMLTDTPTSRAGSLPHLIFVGFRICVHFRASIGPCLHHRCSFRIARP</sequence>
<evidence type="ECO:0000313" key="2">
    <source>
        <dbReference type="Proteomes" id="UP000291107"/>
    </source>
</evidence>
<comment type="caution">
    <text evidence="1">The sequence shown here is derived from an EMBL/GenBank/DDBJ whole genome shotgun (WGS) entry which is preliminary data.</text>
</comment>
<dbReference type="AlphaFoldDB" id="A0A4Q4LD32"/>
<dbReference type="EMBL" id="SEUB01000001">
    <property type="protein sequence ID" value="RYM44524.1"/>
    <property type="molecule type" value="Genomic_DNA"/>
</dbReference>
<reference evidence="1 2" key="1">
    <citation type="submission" date="2019-02" db="EMBL/GenBank/DDBJ databases">
        <title>Genome of Pseudomonas korensis isolated from heavy metal contaminated environment.</title>
        <authorList>
            <person name="Ayangbenro A.S."/>
            <person name="Babalola O."/>
        </authorList>
    </citation>
    <scope>NUCLEOTIDE SEQUENCE [LARGE SCALE GENOMIC DNA]</scope>
    <source>
        <strain evidence="1 2">AB36</strain>
    </source>
</reference>
<gene>
    <name evidence="1" type="ORF">EVS84_01935</name>
</gene>
<accession>A0A4Q4LD32</accession>
<proteinExistence type="predicted"/>
<organism evidence="1 2">
    <name type="scientific">Pseudomonas koreensis</name>
    <dbReference type="NCBI Taxonomy" id="198620"/>
    <lineage>
        <taxon>Bacteria</taxon>
        <taxon>Pseudomonadati</taxon>
        <taxon>Pseudomonadota</taxon>
        <taxon>Gammaproteobacteria</taxon>
        <taxon>Pseudomonadales</taxon>
        <taxon>Pseudomonadaceae</taxon>
        <taxon>Pseudomonas</taxon>
    </lineage>
</organism>
<evidence type="ECO:0000313" key="1">
    <source>
        <dbReference type="EMBL" id="RYM44524.1"/>
    </source>
</evidence>
<dbReference type="Proteomes" id="UP000291107">
    <property type="component" value="Unassembled WGS sequence"/>
</dbReference>